<evidence type="ECO:0000313" key="3">
    <source>
        <dbReference type="EMBL" id="KAJ4463064.1"/>
    </source>
</evidence>
<feature type="transmembrane region" description="Helical" evidence="2">
    <location>
        <begin position="47"/>
        <end position="73"/>
    </location>
</feature>
<dbReference type="Proteomes" id="UP001141327">
    <property type="component" value="Unassembled WGS sequence"/>
</dbReference>
<protein>
    <submittedName>
        <fullName evidence="3">Calpain-type cysteine protease DEK1</fullName>
    </submittedName>
</protein>
<proteinExistence type="predicted"/>
<feature type="compositionally biased region" description="Low complexity" evidence="1">
    <location>
        <begin position="207"/>
        <end position="216"/>
    </location>
</feature>
<feature type="transmembrane region" description="Helical" evidence="2">
    <location>
        <begin position="85"/>
        <end position="108"/>
    </location>
</feature>
<feature type="transmembrane region" description="Helical" evidence="2">
    <location>
        <begin position="802"/>
        <end position="827"/>
    </location>
</feature>
<feature type="transmembrane region" description="Helical" evidence="2">
    <location>
        <begin position="607"/>
        <end position="627"/>
    </location>
</feature>
<name>A0ABQ8UVD3_9EUKA</name>
<accession>A0ABQ8UVD3</accession>
<feature type="transmembrane region" description="Helical" evidence="2">
    <location>
        <begin position="533"/>
        <end position="553"/>
    </location>
</feature>
<feature type="transmembrane region" description="Helical" evidence="2">
    <location>
        <begin position="639"/>
        <end position="657"/>
    </location>
</feature>
<feature type="transmembrane region" description="Helical" evidence="2">
    <location>
        <begin position="120"/>
        <end position="138"/>
    </location>
</feature>
<keyword evidence="3" id="KW-0378">Hydrolase</keyword>
<keyword evidence="3" id="KW-0645">Protease</keyword>
<feature type="transmembrane region" description="Helical" evidence="2">
    <location>
        <begin position="279"/>
        <end position="300"/>
    </location>
</feature>
<organism evidence="3 4">
    <name type="scientific">Paratrimastix pyriformis</name>
    <dbReference type="NCBI Taxonomy" id="342808"/>
    <lineage>
        <taxon>Eukaryota</taxon>
        <taxon>Metamonada</taxon>
        <taxon>Preaxostyla</taxon>
        <taxon>Paratrimastigidae</taxon>
        <taxon>Paratrimastix</taxon>
    </lineage>
</organism>
<gene>
    <name evidence="3" type="ORF">PAPYR_317</name>
</gene>
<feature type="transmembrane region" description="Helical" evidence="2">
    <location>
        <begin position="504"/>
        <end position="527"/>
    </location>
</feature>
<keyword evidence="2" id="KW-0812">Transmembrane</keyword>
<feature type="transmembrane region" description="Helical" evidence="2">
    <location>
        <begin position="735"/>
        <end position="754"/>
    </location>
</feature>
<feature type="transmembrane region" description="Helical" evidence="2">
    <location>
        <begin position="701"/>
        <end position="723"/>
    </location>
</feature>
<dbReference type="EMBL" id="JAPMOS010000001">
    <property type="protein sequence ID" value="KAJ4463064.1"/>
    <property type="molecule type" value="Genomic_DNA"/>
</dbReference>
<feature type="transmembrane region" description="Helical" evidence="2">
    <location>
        <begin position="15"/>
        <end position="35"/>
    </location>
</feature>
<feature type="transmembrane region" description="Helical" evidence="2">
    <location>
        <begin position="470"/>
        <end position="492"/>
    </location>
</feature>
<keyword evidence="2" id="KW-1133">Transmembrane helix</keyword>
<feature type="transmembrane region" description="Helical" evidence="2">
    <location>
        <begin position="329"/>
        <end position="350"/>
    </location>
</feature>
<feature type="transmembrane region" description="Helical" evidence="2">
    <location>
        <begin position="150"/>
        <end position="172"/>
    </location>
</feature>
<evidence type="ECO:0000256" key="1">
    <source>
        <dbReference type="SAM" id="MobiDB-lite"/>
    </source>
</evidence>
<sequence length="928" mass="102389">MPLEPLGEIYYSQPVSLPGKITFLPLTVATTRYWLARLVNPSRTRFFRFLVSLGIFFFLAFLGMNTGVLITYASLCVDAISVRPTVGYAVGFCGIGTTLVTILILTLFRSQYRFPRATPVFLAAGALCLFIHQTIAVVESIRDEDSEEAFRALVSHLFGFSFLPMALILYFLSPGRKFFFNRFVAQLCTATGNTTATTQDGIPLPPASSTSTSSTPTLPPAPSLFEGLAPSLARLRPALSKVEWLIILVTYLATLASHAGILVTTIIELTPDWHSPLSISVFFLVGIAVIEDHLTLFFHLQRTDKYRPTPLALLMWVSRVIQTLAGQRYWFAGICAVYLMWSMALTWYMATSKRPKEGTAALKSRPSRHILPSETLDLSLLTSCLALGLLSWNAVFLDATSSSVSELEDAPPAGFRGRIERLLRWMKGPGGLLVHVQMFGIAILVAVVVLDARGVLKLIAIPFFDQSHAQYEFGVVVGLLYGIYVLALRLAYAWRKSRTVTIHVVLVVLLLEGFSAAAGALASVYIFHSVTVVVLFVLGPLAAIATLYAYILWDDNDCDVFFHRDPHCRPLKPYAKLKLGITLGLMVTMVCAMGGLIAYFWDLLVGLWVGAELLAVLLFMFPSLKYFRMLRVTWTMRLAPTLAITGVLGLGIYTVAVPLKGALLNPISVVALVGALVVPALWFLGLGFAKWYDDHWEFTRPVLLIFGGTSALVLCCVILIWVVGALNGDHMVGPVVMAVYLGLSLSLLWMTRWSRKKLPPTFTSPFLLSCCLSWQWGWAVLLLIILAFVASGIVTAVMVNDIFVGFSIAYWTCCVALPLIWAITALYRASRKGPLIASRWLLPVFAYNPLTDNVEDSSAPVLVMCICGMLAIIWGILLTLFVQPLWYGLAFTSLVLGAEVIALMGYLYPPYKRYLSIAKFASPRMRSH</sequence>
<dbReference type="GO" id="GO:0008233">
    <property type="term" value="F:peptidase activity"/>
    <property type="evidence" value="ECO:0007669"/>
    <property type="project" value="UniProtKB-KW"/>
</dbReference>
<feature type="region of interest" description="Disordered" evidence="1">
    <location>
        <begin position="198"/>
        <end position="218"/>
    </location>
</feature>
<comment type="caution">
    <text evidence="3">The sequence shown here is derived from an EMBL/GenBank/DDBJ whole genome shotgun (WGS) entry which is preliminary data.</text>
</comment>
<keyword evidence="4" id="KW-1185">Reference proteome</keyword>
<feature type="transmembrane region" description="Helical" evidence="2">
    <location>
        <begin position="861"/>
        <end position="881"/>
    </location>
</feature>
<feature type="transmembrane region" description="Helical" evidence="2">
    <location>
        <begin position="378"/>
        <end position="397"/>
    </location>
</feature>
<evidence type="ECO:0000313" key="4">
    <source>
        <dbReference type="Proteomes" id="UP001141327"/>
    </source>
</evidence>
<dbReference type="GO" id="GO:0006508">
    <property type="term" value="P:proteolysis"/>
    <property type="evidence" value="ECO:0007669"/>
    <property type="project" value="UniProtKB-KW"/>
</dbReference>
<feature type="transmembrane region" description="Helical" evidence="2">
    <location>
        <begin position="431"/>
        <end position="450"/>
    </location>
</feature>
<reference evidence="3" key="1">
    <citation type="journal article" date="2022" name="bioRxiv">
        <title>Genomics of Preaxostyla Flagellates Illuminates Evolutionary Transitions and the Path Towards Mitochondrial Loss.</title>
        <authorList>
            <person name="Novak L.V.F."/>
            <person name="Treitli S.C."/>
            <person name="Pyrih J."/>
            <person name="Halakuc P."/>
            <person name="Pipaliya S.V."/>
            <person name="Vacek V."/>
            <person name="Brzon O."/>
            <person name="Soukal P."/>
            <person name="Eme L."/>
            <person name="Dacks J.B."/>
            <person name="Karnkowska A."/>
            <person name="Elias M."/>
            <person name="Hampl V."/>
        </authorList>
    </citation>
    <scope>NUCLEOTIDE SEQUENCE</scope>
    <source>
        <strain evidence="3">RCP-MX</strain>
    </source>
</reference>
<feature type="transmembrane region" description="Helical" evidence="2">
    <location>
        <begin position="887"/>
        <end position="908"/>
    </location>
</feature>
<feature type="transmembrane region" description="Helical" evidence="2">
    <location>
        <begin position="579"/>
        <end position="601"/>
    </location>
</feature>
<feature type="transmembrane region" description="Helical" evidence="2">
    <location>
        <begin position="244"/>
        <end position="267"/>
    </location>
</feature>
<evidence type="ECO:0000256" key="2">
    <source>
        <dbReference type="SAM" id="Phobius"/>
    </source>
</evidence>
<keyword evidence="2" id="KW-0472">Membrane</keyword>
<feature type="transmembrane region" description="Helical" evidence="2">
    <location>
        <begin position="766"/>
        <end position="790"/>
    </location>
</feature>
<feature type="transmembrane region" description="Helical" evidence="2">
    <location>
        <begin position="669"/>
        <end position="689"/>
    </location>
</feature>